<feature type="domain" description="AraC effector-binding" evidence="1">
    <location>
        <begin position="2"/>
        <end position="157"/>
    </location>
</feature>
<comment type="caution">
    <text evidence="2">The sequence shown here is derived from an EMBL/GenBank/DDBJ whole genome shotgun (WGS) entry which is preliminary data.</text>
</comment>
<evidence type="ECO:0000313" key="2">
    <source>
        <dbReference type="EMBL" id="MDQ6600792.1"/>
    </source>
</evidence>
<organism evidence="2 3">
    <name type="scientific">Bacillus salipaludis</name>
    <dbReference type="NCBI Taxonomy" id="2547811"/>
    <lineage>
        <taxon>Bacteria</taxon>
        <taxon>Bacillati</taxon>
        <taxon>Bacillota</taxon>
        <taxon>Bacilli</taxon>
        <taxon>Bacillales</taxon>
        <taxon>Bacillaceae</taxon>
        <taxon>Bacillus</taxon>
    </lineage>
</organism>
<dbReference type="InterPro" id="IPR011256">
    <property type="entry name" value="Reg_factor_effector_dom_sf"/>
</dbReference>
<proteinExistence type="predicted"/>
<evidence type="ECO:0000313" key="3">
    <source>
        <dbReference type="Proteomes" id="UP001178888"/>
    </source>
</evidence>
<protein>
    <submittedName>
        <fullName evidence="2">GyrI-like domain-containing protein</fullName>
    </submittedName>
</protein>
<sequence length="159" mass="17111">MNELTIKHMDELTLTGYSTSVPMPTMENVDEVSKQKSAHFGALAQSGKFGALMAGSRDKIGYAVGTTGSESLSYFAGANTATVAEDAEQLVLPANDYVVLTAEGAPSRKLLDLLIRQFFGEILPNHPELEYKDTYVIEALLNGNTMDAVVELAVPVKVK</sequence>
<dbReference type="InterPro" id="IPR029441">
    <property type="entry name" value="Cass2"/>
</dbReference>
<dbReference type="Pfam" id="PF14526">
    <property type="entry name" value="Cass2"/>
    <property type="match status" value="1"/>
</dbReference>
<dbReference type="RefSeq" id="WP_308914438.1">
    <property type="nucleotide sequence ID" value="NZ_JAVGVR010000002.1"/>
</dbReference>
<dbReference type="SUPFAM" id="SSF55136">
    <property type="entry name" value="Probable bacterial effector-binding domain"/>
    <property type="match status" value="1"/>
</dbReference>
<keyword evidence="3" id="KW-1185">Reference proteome</keyword>
<dbReference type="SMART" id="SM00871">
    <property type="entry name" value="AraC_E_bind"/>
    <property type="match status" value="1"/>
</dbReference>
<reference evidence="2" key="1">
    <citation type="submission" date="2023-08" db="EMBL/GenBank/DDBJ databases">
        <title>Nitrogen cycling bacteria in agricultural field soils.</title>
        <authorList>
            <person name="Jang J."/>
        </authorList>
    </citation>
    <scope>NUCLEOTIDE SEQUENCE</scope>
    <source>
        <strain evidence="2">PS3-36</strain>
    </source>
</reference>
<name>A0AA90TWK1_9BACI</name>
<dbReference type="AlphaFoldDB" id="A0AA90TWK1"/>
<dbReference type="EMBL" id="JAVGVR010000002">
    <property type="protein sequence ID" value="MDQ6600792.1"/>
    <property type="molecule type" value="Genomic_DNA"/>
</dbReference>
<gene>
    <name evidence="2" type="ORF">RCG21_31725</name>
</gene>
<dbReference type="InterPro" id="IPR010499">
    <property type="entry name" value="AraC_E-bd"/>
</dbReference>
<dbReference type="Gene3D" id="3.20.80.10">
    <property type="entry name" value="Regulatory factor, effector binding domain"/>
    <property type="match status" value="1"/>
</dbReference>
<dbReference type="Proteomes" id="UP001178888">
    <property type="component" value="Unassembled WGS sequence"/>
</dbReference>
<accession>A0AA90TWK1</accession>
<evidence type="ECO:0000259" key="1">
    <source>
        <dbReference type="SMART" id="SM00871"/>
    </source>
</evidence>